<protein>
    <submittedName>
        <fullName evidence="3">Uncharacterized protein</fullName>
    </submittedName>
</protein>
<gene>
    <name evidence="3" type="ORF">TEA_023762</name>
</gene>
<dbReference type="Gene3D" id="1.20.1250.20">
    <property type="entry name" value="MFS general substrate transporter like domains"/>
    <property type="match status" value="1"/>
</dbReference>
<accession>A0A4S4ENX7</accession>
<feature type="compositionally biased region" description="Polar residues" evidence="2">
    <location>
        <begin position="82"/>
        <end position="100"/>
    </location>
</feature>
<keyword evidence="4" id="KW-1185">Reference proteome</keyword>
<evidence type="ECO:0000256" key="2">
    <source>
        <dbReference type="SAM" id="MobiDB-lite"/>
    </source>
</evidence>
<reference evidence="3 4" key="1">
    <citation type="journal article" date="2018" name="Proc. Natl. Acad. Sci. U.S.A.">
        <title>Draft genome sequence of Camellia sinensis var. sinensis provides insights into the evolution of the tea genome and tea quality.</title>
        <authorList>
            <person name="Wei C."/>
            <person name="Yang H."/>
            <person name="Wang S."/>
            <person name="Zhao J."/>
            <person name="Liu C."/>
            <person name="Gao L."/>
            <person name="Xia E."/>
            <person name="Lu Y."/>
            <person name="Tai Y."/>
            <person name="She G."/>
            <person name="Sun J."/>
            <person name="Cao H."/>
            <person name="Tong W."/>
            <person name="Gao Q."/>
            <person name="Li Y."/>
            <person name="Deng W."/>
            <person name="Jiang X."/>
            <person name="Wang W."/>
            <person name="Chen Q."/>
            <person name="Zhang S."/>
            <person name="Li H."/>
            <person name="Wu J."/>
            <person name="Wang P."/>
            <person name="Li P."/>
            <person name="Shi C."/>
            <person name="Zheng F."/>
            <person name="Jian J."/>
            <person name="Huang B."/>
            <person name="Shan D."/>
            <person name="Shi M."/>
            <person name="Fang C."/>
            <person name="Yue Y."/>
            <person name="Li F."/>
            <person name="Li D."/>
            <person name="Wei S."/>
            <person name="Han B."/>
            <person name="Jiang C."/>
            <person name="Yin Y."/>
            <person name="Xia T."/>
            <person name="Zhang Z."/>
            <person name="Bennetzen J.L."/>
            <person name="Zhao S."/>
            <person name="Wan X."/>
        </authorList>
    </citation>
    <scope>NUCLEOTIDE SEQUENCE [LARGE SCALE GENOMIC DNA]</scope>
    <source>
        <strain evidence="4">cv. Shuchazao</strain>
        <tissue evidence="3">Leaf</tissue>
    </source>
</reference>
<feature type="compositionally biased region" description="Low complexity" evidence="2">
    <location>
        <begin position="54"/>
        <end position="68"/>
    </location>
</feature>
<comment type="caution">
    <text evidence="3">The sequence shown here is derived from an EMBL/GenBank/DDBJ whole genome shotgun (WGS) entry which is preliminary data.</text>
</comment>
<sequence>MSVFWLAPEVIILGIGDGFTLVGLQEYFYDQVSNSMNLCSSWADSVTTVETAEAGSTANNTSAGNNSARTRSTYVPPHLHNRASSSDPPAPVYSSSNSGTDGSGAGGWDRGREQEVNLFAGIENTEEEVGEQEKSGINFDAYEDIPVETSGDRRPTIESVGASKERRERERRWERVVERGVKAMWLTMVFVVNVAEMEWGRVRTKMSVLPLKIDYNT</sequence>
<dbReference type="STRING" id="542762.A0A4S4ENX7"/>
<dbReference type="AlphaFoldDB" id="A0A4S4ENX7"/>
<dbReference type="InterPro" id="IPR036259">
    <property type="entry name" value="MFS_trans_sf"/>
</dbReference>
<evidence type="ECO:0000313" key="3">
    <source>
        <dbReference type="EMBL" id="THG18418.1"/>
    </source>
</evidence>
<dbReference type="Proteomes" id="UP000306102">
    <property type="component" value="Unassembled WGS sequence"/>
</dbReference>
<name>A0A4S4ENX7_CAMSN</name>
<dbReference type="EMBL" id="SDRB02003066">
    <property type="protein sequence ID" value="THG18418.1"/>
    <property type="molecule type" value="Genomic_DNA"/>
</dbReference>
<organism evidence="3 4">
    <name type="scientific">Camellia sinensis var. sinensis</name>
    <name type="common">China tea</name>
    <dbReference type="NCBI Taxonomy" id="542762"/>
    <lineage>
        <taxon>Eukaryota</taxon>
        <taxon>Viridiplantae</taxon>
        <taxon>Streptophyta</taxon>
        <taxon>Embryophyta</taxon>
        <taxon>Tracheophyta</taxon>
        <taxon>Spermatophyta</taxon>
        <taxon>Magnoliopsida</taxon>
        <taxon>eudicotyledons</taxon>
        <taxon>Gunneridae</taxon>
        <taxon>Pentapetalae</taxon>
        <taxon>asterids</taxon>
        <taxon>Ericales</taxon>
        <taxon>Theaceae</taxon>
        <taxon>Camellia</taxon>
    </lineage>
</organism>
<proteinExistence type="inferred from homology"/>
<feature type="region of interest" description="Disordered" evidence="2">
    <location>
        <begin position="53"/>
        <end position="110"/>
    </location>
</feature>
<comment type="similarity">
    <text evidence="1">Belongs to the major facilitator superfamily. Phosphate:H(+) symporter (TC 2.A.1.9) family.</text>
</comment>
<evidence type="ECO:0000256" key="1">
    <source>
        <dbReference type="ARBA" id="ARBA00044504"/>
    </source>
</evidence>
<evidence type="ECO:0000313" key="4">
    <source>
        <dbReference type="Proteomes" id="UP000306102"/>
    </source>
</evidence>